<evidence type="ECO:0000313" key="1">
    <source>
        <dbReference type="EMBL" id="QPJ61903.1"/>
    </source>
</evidence>
<accession>A0A7T0BVW7</accession>
<protein>
    <submittedName>
        <fullName evidence="1">Uncharacterized protein</fullName>
    </submittedName>
</protein>
<evidence type="ECO:0000313" key="2">
    <source>
        <dbReference type="Proteomes" id="UP000594688"/>
    </source>
</evidence>
<dbReference type="EMBL" id="CP048685">
    <property type="protein sequence ID" value="QPJ61903.1"/>
    <property type="molecule type" value="Genomic_DNA"/>
</dbReference>
<name>A0A7T0BVW7_9BACT</name>
<dbReference type="AlphaFoldDB" id="A0A7T0BVW7"/>
<dbReference type="Proteomes" id="UP000594688">
    <property type="component" value="Chromosome"/>
</dbReference>
<dbReference type="KEGG" id="nli:G3M70_08460"/>
<organism evidence="1 2">
    <name type="scientific">Candidatus Nitronauta litoralis</name>
    <dbReference type="NCBI Taxonomy" id="2705533"/>
    <lineage>
        <taxon>Bacteria</taxon>
        <taxon>Pseudomonadati</taxon>
        <taxon>Nitrospinota/Tectimicrobiota group</taxon>
        <taxon>Nitrospinota</taxon>
        <taxon>Nitrospinia</taxon>
        <taxon>Nitrospinales</taxon>
        <taxon>Nitrospinaceae</taxon>
        <taxon>Candidatus Nitronauta</taxon>
    </lineage>
</organism>
<gene>
    <name evidence="1" type="ORF">G3M70_08460</name>
</gene>
<sequence length="63" mass="7339">MQKHQGNEAGFKEQPSTRTFPEKFKEVFNLIIVGYAMQKKASKNRTRLSVQWDGDQLKELKVV</sequence>
<proteinExistence type="predicted"/>
<reference evidence="1 2" key="1">
    <citation type="submission" date="2020-02" db="EMBL/GenBank/DDBJ databases">
        <title>Genomic and physiological characterization of two novel Nitrospinaceae genera.</title>
        <authorList>
            <person name="Mueller A.J."/>
            <person name="Jung M.-Y."/>
            <person name="Strachan C.R."/>
            <person name="Herbold C.W."/>
            <person name="Kirkegaard R.H."/>
            <person name="Daims H."/>
        </authorList>
    </citation>
    <scope>NUCLEOTIDE SEQUENCE [LARGE SCALE GENOMIC DNA]</scope>
    <source>
        <strain evidence="1">EB</strain>
    </source>
</reference>